<gene>
    <name evidence="2" type="ORF">ES676_00435</name>
</gene>
<dbReference type="Proteomes" id="UP000323324">
    <property type="component" value="Unassembled WGS sequence"/>
</dbReference>
<dbReference type="EMBL" id="VSKM01000001">
    <property type="protein sequence ID" value="TYB80170.1"/>
    <property type="molecule type" value="Genomic_DNA"/>
</dbReference>
<dbReference type="PANTHER" id="PTHR43685:SF2">
    <property type="entry name" value="GLYCOSYLTRANSFERASE 2-LIKE DOMAIN-CONTAINING PROTEIN"/>
    <property type="match status" value="1"/>
</dbReference>
<dbReference type="InterPro" id="IPR050834">
    <property type="entry name" value="Glycosyltransf_2"/>
</dbReference>
<dbReference type="GO" id="GO:0016740">
    <property type="term" value="F:transferase activity"/>
    <property type="evidence" value="ECO:0007669"/>
    <property type="project" value="UniProtKB-KW"/>
</dbReference>
<dbReference type="CDD" id="cd00761">
    <property type="entry name" value="Glyco_tranf_GTA_type"/>
    <property type="match status" value="1"/>
</dbReference>
<dbReference type="PANTHER" id="PTHR43685">
    <property type="entry name" value="GLYCOSYLTRANSFERASE"/>
    <property type="match status" value="1"/>
</dbReference>
<proteinExistence type="predicted"/>
<evidence type="ECO:0000259" key="1">
    <source>
        <dbReference type="Pfam" id="PF00535"/>
    </source>
</evidence>
<dbReference type="AlphaFoldDB" id="A0A8H2LF52"/>
<organism evidence="2 3">
    <name type="scientific">Bizionia saleffrena</name>
    <dbReference type="NCBI Taxonomy" id="291189"/>
    <lineage>
        <taxon>Bacteria</taxon>
        <taxon>Pseudomonadati</taxon>
        <taxon>Bacteroidota</taxon>
        <taxon>Flavobacteriia</taxon>
        <taxon>Flavobacteriales</taxon>
        <taxon>Flavobacteriaceae</taxon>
        <taxon>Bizionia</taxon>
    </lineage>
</organism>
<comment type="caution">
    <text evidence="2">The sequence shown here is derived from an EMBL/GenBank/DDBJ whole genome shotgun (WGS) entry which is preliminary data.</text>
</comment>
<sequence length="329" mass="39056">MNNPLVSIIIPTYNRAHLIGETLDSVLEQTYKNWECLIIDDGSTDLTEHIVLAKTKLDHRFQFHKRPENKPKGANTCRNLGLDLSHGDYIMFLDSDDLLAKSCLEYRIMAFKNNPELDFVIANTAYYTNGEFNKQPICDYNKNTSAKTYLSQFLSYNLPWTIMSVLWKKSIIKNIRFDEQLLRFQDLDFHIQILLQENLNCMRLNEIDNYYRSELNTKNTKAFNIKVIESFTVFLEKYLIKHLLNNEQKQHFRTFIILFLTKFIYPFQFEAKKANDKIDEILKKSQLFNSKELKYLLVYKFIYKIKLNKVKGIGVHKLTKLLKKKLRYV</sequence>
<dbReference type="InterPro" id="IPR029044">
    <property type="entry name" value="Nucleotide-diphossugar_trans"/>
</dbReference>
<keyword evidence="2" id="KW-0808">Transferase</keyword>
<accession>A0A8H2LF52</accession>
<keyword evidence="3" id="KW-1185">Reference proteome</keyword>
<dbReference type="InterPro" id="IPR001173">
    <property type="entry name" value="Glyco_trans_2-like"/>
</dbReference>
<dbReference type="Pfam" id="PF00535">
    <property type="entry name" value="Glycos_transf_2"/>
    <property type="match status" value="1"/>
</dbReference>
<dbReference type="Gene3D" id="3.90.550.10">
    <property type="entry name" value="Spore Coat Polysaccharide Biosynthesis Protein SpsA, Chain A"/>
    <property type="match status" value="1"/>
</dbReference>
<evidence type="ECO:0000313" key="3">
    <source>
        <dbReference type="Proteomes" id="UP000323324"/>
    </source>
</evidence>
<reference evidence="2 3" key="1">
    <citation type="submission" date="2019-08" db="EMBL/GenBank/DDBJ databases">
        <title>Genomes of Antarctic Bizionia species.</title>
        <authorList>
            <person name="Bowman J.P."/>
        </authorList>
    </citation>
    <scope>NUCLEOTIDE SEQUENCE [LARGE SCALE GENOMIC DNA]</scope>
    <source>
        <strain evidence="2 3">HFD</strain>
    </source>
</reference>
<feature type="domain" description="Glycosyltransferase 2-like" evidence="1">
    <location>
        <begin position="7"/>
        <end position="138"/>
    </location>
</feature>
<evidence type="ECO:0000313" key="2">
    <source>
        <dbReference type="EMBL" id="TYB80170.1"/>
    </source>
</evidence>
<name>A0A8H2LF52_9FLAO</name>
<dbReference type="SUPFAM" id="SSF53448">
    <property type="entry name" value="Nucleotide-diphospho-sugar transferases"/>
    <property type="match status" value="1"/>
</dbReference>
<dbReference type="RefSeq" id="WP_148368062.1">
    <property type="nucleotide sequence ID" value="NZ_VSKM01000001.1"/>
</dbReference>
<protein>
    <submittedName>
        <fullName evidence="2">Glycosyltransferase family 2 protein</fullName>
    </submittedName>
</protein>